<protein>
    <submittedName>
        <fullName evidence="1">Uncharacterized protein</fullName>
    </submittedName>
</protein>
<dbReference type="HOGENOM" id="CLU_1319227_0_0_7"/>
<name>A8ZZW3_DESOH</name>
<dbReference type="Proteomes" id="UP000008561">
    <property type="component" value="Chromosome"/>
</dbReference>
<proteinExistence type="predicted"/>
<evidence type="ECO:0000313" key="1">
    <source>
        <dbReference type="EMBL" id="ABW67363.1"/>
    </source>
</evidence>
<evidence type="ECO:0000313" key="2">
    <source>
        <dbReference type="Proteomes" id="UP000008561"/>
    </source>
</evidence>
<dbReference type="EMBL" id="CP000859">
    <property type="protein sequence ID" value="ABW67363.1"/>
    <property type="molecule type" value="Genomic_DNA"/>
</dbReference>
<dbReference type="KEGG" id="dol:Dole_1559"/>
<accession>A8ZZW3</accession>
<gene>
    <name evidence="1" type="ordered locus">Dole_1559</name>
</gene>
<dbReference type="STRING" id="96561.Dole_1559"/>
<dbReference type="RefSeq" id="WP_012174979.1">
    <property type="nucleotide sequence ID" value="NC_009943.1"/>
</dbReference>
<reference evidence="1 2" key="1">
    <citation type="submission" date="2007-10" db="EMBL/GenBank/DDBJ databases">
        <title>Complete sequence of Desulfococcus oleovorans Hxd3.</title>
        <authorList>
            <consortium name="US DOE Joint Genome Institute"/>
            <person name="Copeland A."/>
            <person name="Lucas S."/>
            <person name="Lapidus A."/>
            <person name="Barry K."/>
            <person name="Glavina del Rio T."/>
            <person name="Dalin E."/>
            <person name="Tice H."/>
            <person name="Pitluck S."/>
            <person name="Kiss H."/>
            <person name="Brettin T."/>
            <person name="Bruce D."/>
            <person name="Detter J.C."/>
            <person name="Han C."/>
            <person name="Schmutz J."/>
            <person name="Larimer F."/>
            <person name="Land M."/>
            <person name="Hauser L."/>
            <person name="Kyrpides N."/>
            <person name="Kim E."/>
            <person name="Wawrik B."/>
            <person name="Richardson P."/>
        </authorList>
    </citation>
    <scope>NUCLEOTIDE SEQUENCE [LARGE SCALE GENOMIC DNA]</scope>
    <source>
        <strain evidence="2">DSM 6200 / JCM 39069 / Hxd3</strain>
    </source>
</reference>
<sequence length="208" mass="23585">MPATPSMKGSLISELATDVRKLITDGKVSQAEVERRLTPEDLAILDSGIMVSGWYDVQFYARCSRLVRDILGRGSNEYLFRRGADRGKALIDAGLYQQMDYANRAKVQLQQGVSSEERFKNFGRDLKLLVTLSRSLLNFTQWSTIVDPAHNDRYLIVVEGAEGYPDELAWATEGLIDSISAIHGMGNRMWRHRRVGKDRIEFQMTRAI</sequence>
<keyword evidence="2" id="KW-1185">Reference proteome</keyword>
<dbReference type="AlphaFoldDB" id="A8ZZW3"/>
<organism evidence="1 2">
    <name type="scientific">Desulfosudis oleivorans (strain DSM 6200 / JCM 39069 / Hxd3)</name>
    <name type="common">Desulfococcus oleovorans</name>
    <dbReference type="NCBI Taxonomy" id="96561"/>
    <lineage>
        <taxon>Bacteria</taxon>
        <taxon>Pseudomonadati</taxon>
        <taxon>Thermodesulfobacteriota</taxon>
        <taxon>Desulfobacteria</taxon>
        <taxon>Desulfobacterales</taxon>
        <taxon>Desulfosudaceae</taxon>
        <taxon>Desulfosudis</taxon>
    </lineage>
</organism>